<name>A0A0F4L6E3_9LACO</name>
<dbReference type="InterPro" id="IPR025164">
    <property type="entry name" value="Toastrack_DUF4097"/>
</dbReference>
<dbReference type="AlphaFoldDB" id="A0A0F4L6E3"/>
<protein>
    <recommendedName>
        <fullName evidence="1">DUF4097 domain-containing protein</fullName>
    </recommendedName>
</protein>
<evidence type="ECO:0000313" key="2">
    <source>
        <dbReference type="EMBL" id="KJY54215.1"/>
    </source>
</evidence>
<reference evidence="2 3" key="1">
    <citation type="submission" date="2014-12" db="EMBL/GenBank/DDBJ databases">
        <title>Comparative genomics of the lactic acid bacteria isolated from the honey bee gut.</title>
        <authorList>
            <person name="Ellegaard K.M."/>
            <person name="Tamarit D."/>
            <person name="Javelind E."/>
            <person name="Olofsson T."/>
            <person name="Andersson S.G."/>
            <person name="Vasquez A."/>
        </authorList>
    </citation>
    <scope>NUCLEOTIDE SEQUENCE [LARGE SCALE GENOMIC DNA]</scope>
    <source>
        <strain evidence="2 3">Biut2</strain>
    </source>
</reference>
<dbReference type="EMBL" id="JXBY01000028">
    <property type="protein sequence ID" value="KJY54215.1"/>
    <property type="molecule type" value="Genomic_DNA"/>
</dbReference>
<proteinExistence type="predicted"/>
<dbReference type="STRING" id="1218493.JF76_17250"/>
<dbReference type="HOGENOM" id="CLU_080391_0_0_9"/>
<dbReference type="Gene3D" id="2.160.20.120">
    <property type="match status" value="1"/>
</dbReference>
<comment type="caution">
    <text evidence="2">The sequence shown here is derived from an EMBL/GenBank/DDBJ whole genome shotgun (WGS) entry which is preliminary data.</text>
</comment>
<gene>
    <name evidence="2" type="ORF">JF76_17250</name>
</gene>
<organism evidence="2 3">
    <name type="scientific">Lactobacillus kullabergensis</name>
    <dbReference type="NCBI Taxonomy" id="1218493"/>
    <lineage>
        <taxon>Bacteria</taxon>
        <taxon>Bacillati</taxon>
        <taxon>Bacillota</taxon>
        <taxon>Bacilli</taxon>
        <taxon>Lactobacillales</taxon>
        <taxon>Lactobacillaceae</taxon>
        <taxon>Lactobacillus</taxon>
    </lineage>
</organism>
<dbReference type="PATRIC" id="fig|1218493.3.peg.1808"/>
<dbReference type="Pfam" id="PF13349">
    <property type="entry name" value="DUF4097"/>
    <property type="match status" value="1"/>
</dbReference>
<accession>A0A0F4L6E3</accession>
<evidence type="ECO:0000313" key="3">
    <source>
        <dbReference type="Proteomes" id="UP000033533"/>
    </source>
</evidence>
<feature type="domain" description="DUF4097" evidence="1">
    <location>
        <begin position="53"/>
        <end position="226"/>
    </location>
</feature>
<evidence type="ECO:0000259" key="1">
    <source>
        <dbReference type="Pfam" id="PF13349"/>
    </source>
</evidence>
<dbReference type="RefSeq" id="WP_045928689.1">
    <property type="nucleotide sequence ID" value="NZ_JBHSZS010000008.1"/>
</dbReference>
<dbReference type="OrthoDB" id="2315728at2"/>
<sequence>MKKIFKIIIFCGIVGLLVLAGIKMNYALQKPQLTEAQTNQTTKKVYTVKKFDKIKFSSYRPNTDVTLGNKYQVKIKAKRGGNAQKIKTKVKNKQLTIYDEPEKHFNDGYYEVTVTVPSKNALKKVSGYLRGGSVYLEKLNIPDINLKSNIAYFAFDHVSSQNVKLKIKHEVSDIMDSNLKNCSINIGKGNMTIDDSKIKAKVHIDKGGMTVVDSTFLGDSSFTLNKGLFLMTDAPKISYDLRVDPKHKIETDNKDYHKRLSIIVPNKPTVKVTSKNANIEFYR</sequence>
<dbReference type="Proteomes" id="UP000033533">
    <property type="component" value="Unassembled WGS sequence"/>
</dbReference>